<dbReference type="Gene3D" id="3.30.1310.10">
    <property type="entry name" value="Nucleoid-associated protein YbaB-like domain"/>
    <property type="match status" value="1"/>
</dbReference>
<keyword evidence="3" id="KW-1185">Reference proteome</keyword>
<reference evidence="3" key="1">
    <citation type="journal article" date="2019" name="Int. J. Syst. Evol. Microbiol.">
        <title>The Global Catalogue of Microorganisms (GCM) 10K type strain sequencing project: providing services to taxonomists for standard genome sequencing and annotation.</title>
        <authorList>
            <consortium name="The Broad Institute Genomics Platform"/>
            <consortium name="The Broad Institute Genome Sequencing Center for Infectious Disease"/>
            <person name="Wu L."/>
            <person name="Ma J."/>
        </authorList>
    </citation>
    <scope>NUCLEOTIDE SEQUENCE [LARGE SCALE GENOMIC DNA]</scope>
    <source>
        <strain evidence="3">JCM 17939</strain>
    </source>
</reference>
<evidence type="ECO:0000313" key="3">
    <source>
        <dbReference type="Proteomes" id="UP001501442"/>
    </source>
</evidence>
<dbReference type="SUPFAM" id="SSF82607">
    <property type="entry name" value="YbaB-like"/>
    <property type="match status" value="1"/>
</dbReference>
<feature type="coiled-coil region" evidence="1">
    <location>
        <begin position="16"/>
        <end position="46"/>
    </location>
</feature>
<gene>
    <name evidence="2" type="ORF">GCM10023196_032050</name>
</gene>
<proteinExistence type="predicted"/>
<dbReference type="EMBL" id="BAABHK010000004">
    <property type="protein sequence ID" value="GAA4625924.1"/>
    <property type="molecule type" value="Genomic_DNA"/>
</dbReference>
<dbReference type="InterPro" id="IPR004401">
    <property type="entry name" value="YbaB/EbfC"/>
</dbReference>
<evidence type="ECO:0008006" key="4">
    <source>
        <dbReference type="Google" id="ProtNLM"/>
    </source>
</evidence>
<keyword evidence="1" id="KW-0175">Coiled coil</keyword>
<accession>A0ABP8U7T3</accession>
<evidence type="ECO:0000313" key="2">
    <source>
        <dbReference type="EMBL" id="GAA4625924.1"/>
    </source>
</evidence>
<dbReference type="InterPro" id="IPR036894">
    <property type="entry name" value="YbaB-like_sf"/>
</dbReference>
<evidence type="ECO:0000256" key="1">
    <source>
        <dbReference type="SAM" id="Coils"/>
    </source>
</evidence>
<dbReference type="Pfam" id="PF02575">
    <property type="entry name" value="YbaB_DNA_bd"/>
    <property type="match status" value="1"/>
</dbReference>
<dbReference type="Proteomes" id="UP001501442">
    <property type="component" value="Unassembled WGS sequence"/>
</dbReference>
<comment type="caution">
    <text evidence="2">The sequence shown here is derived from an EMBL/GenBank/DDBJ whole genome shotgun (WGS) entry which is preliminary data.</text>
</comment>
<name>A0ABP8U7T3_9ACTN</name>
<sequence length="148" mass="15994">MEGFGAFANIDVDKLLSGAQERMSRVQEMNERLADLVGQAEAAEGRIKATYTMSGGLTGLEIDPRALRMGSKDLADTIRSTVQEAAQDLQRQVAEAMGEVFGEKDNPMKLAGDQDAAVAKAKEAQAAYDRTMKDVMGELDAVRKRLGL</sequence>
<organism evidence="2 3">
    <name type="scientific">Actinoallomurus vinaceus</name>
    <dbReference type="NCBI Taxonomy" id="1080074"/>
    <lineage>
        <taxon>Bacteria</taxon>
        <taxon>Bacillati</taxon>
        <taxon>Actinomycetota</taxon>
        <taxon>Actinomycetes</taxon>
        <taxon>Streptosporangiales</taxon>
        <taxon>Thermomonosporaceae</taxon>
        <taxon>Actinoallomurus</taxon>
    </lineage>
</organism>
<protein>
    <recommendedName>
        <fullName evidence="4">YbaB/EbfC family nucleoid-associated protein</fullName>
    </recommendedName>
</protein>